<evidence type="ECO:0000256" key="5">
    <source>
        <dbReference type="SAM" id="Phobius"/>
    </source>
</evidence>
<evidence type="ECO:0000256" key="2">
    <source>
        <dbReference type="ARBA" id="ARBA00022692"/>
    </source>
</evidence>
<evidence type="ECO:0000256" key="4">
    <source>
        <dbReference type="ARBA" id="ARBA00023136"/>
    </source>
</evidence>
<feature type="transmembrane region" description="Helical" evidence="5">
    <location>
        <begin position="152"/>
        <end position="171"/>
    </location>
</feature>
<dbReference type="InterPro" id="IPR059112">
    <property type="entry name" value="CysZ/EI24"/>
</dbReference>
<name>A0A1M4SZL4_LOKAT</name>
<dbReference type="AlphaFoldDB" id="A0A1M4SZL4"/>
<reference evidence="7" key="1">
    <citation type="submission" date="2016-11" db="EMBL/GenBank/DDBJ databases">
        <authorList>
            <person name="Varghese N."/>
            <person name="Submissions S."/>
        </authorList>
    </citation>
    <scope>NUCLEOTIDE SEQUENCE [LARGE SCALE GENOMIC DNA]</scope>
    <source>
        <strain evidence="7">DSM 29326</strain>
    </source>
</reference>
<dbReference type="STRING" id="366533.SAMN05444339_101195"/>
<organism evidence="6 7">
    <name type="scientific">Loktanella atrilutea</name>
    <dbReference type="NCBI Taxonomy" id="366533"/>
    <lineage>
        <taxon>Bacteria</taxon>
        <taxon>Pseudomonadati</taxon>
        <taxon>Pseudomonadota</taxon>
        <taxon>Alphaproteobacteria</taxon>
        <taxon>Rhodobacterales</taxon>
        <taxon>Roseobacteraceae</taxon>
        <taxon>Loktanella</taxon>
    </lineage>
</organism>
<gene>
    <name evidence="6" type="ORF">SAMN05444339_101195</name>
</gene>
<feature type="transmembrane region" description="Helical" evidence="5">
    <location>
        <begin position="21"/>
        <end position="44"/>
    </location>
</feature>
<dbReference type="Proteomes" id="UP000183987">
    <property type="component" value="Unassembled WGS sequence"/>
</dbReference>
<keyword evidence="7" id="KW-1185">Reference proteome</keyword>
<feature type="transmembrane region" description="Helical" evidence="5">
    <location>
        <begin position="125"/>
        <end position="146"/>
    </location>
</feature>
<evidence type="ECO:0000256" key="3">
    <source>
        <dbReference type="ARBA" id="ARBA00022989"/>
    </source>
</evidence>
<keyword evidence="4 5" id="KW-0472">Membrane</keyword>
<dbReference type="OrthoDB" id="5421146at2"/>
<evidence type="ECO:0000313" key="6">
    <source>
        <dbReference type="EMBL" id="SHE37584.1"/>
    </source>
</evidence>
<evidence type="ECO:0000256" key="1">
    <source>
        <dbReference type="ARBA" id="ARBA00004141"/>
    </source>
</evidence>
<feature type="transmembrane region" description="Helical" evidence="5">
    <location>
        <begin position="72"/>
        <end position="95"/>
    </location>
</feature>
<proteinExistence type="predicted"/>
<evidence type="ECO:0000313" key="7">
    <source>
        <dbReference type="Proteomes" id="UP000183987"/>
    </source>
</evidence>
<feature type="transmembrane region" description="Helical" evidence="5">
    <location>
        <begin position="191"/>
        <end position="217"/>
    </location>
</feature>
<protein>
    <submittedName>
        <fullName evidence="6">Uncharacterized protein involved in cysteine biosynthesis</fullName>
    </submittedName>
</protein>
<comment type="subcellular location">
    <subcellularLocation>
        <location evidence="1">Membrane</location>
        <topology evidence="1">Multi-pass membrane protein</topology>
    </subcellularLocation>
</comment>
<sequence>MILTDFAKALAQLPDPRFRRVLWLGVGLTIALLVAAYAGLLWLIDALASDPITLPWVGQITWVGDLLGWGSLGLMLVLSVFLMIPVASAITSFFLEDVAEAVEAAHYSALPSVPRTSLWDGLRDTVSFLGLMLVANLLAFTLYALFPPFAPLIFYAMNGFLLGREYFQVAAMRREGRAGAKALRRRHGATIWIAGILMALPLSIPLLNLFVPILGAATFTHLYHRLRIRRGGPAPAASG</sequence>
<keyword evidence="2 5" id="KW-0812">Transmembrane</keyword>
<keyword evidence="3 5" id="KW-1133">Transmembrane helix</keyword>
<dbReference type="EMBL" id="FQUE01000001">
    <property type="protein sequence ID" value="SHE37584.1"/>
    <property type="molecule type" value="Genomic_DNA"/>
</dbReference>
<accession>A0A1M4SZL4</accession>
<dbReference type="Pfam" id="PF07264">
    <property type="entry name" value="EI24"/>
    <property type="match status" value="1"/>
</dbReference>
<dbReference type="RefSeq" id="WP_072855335.1">
    <property type="nucleotide sequence ID" value="NZ_FQUE01000001.1"/>
</dbReference>